<organism evidence="3">
    <name type="scientific">hydrothermal vent metagenome</name>
    <dbReference type="NCBI Taxonomy" id="652676"/>
    <lineage>
        <taxon>unclassified sequences</taxon>
        <taxon>metagenomes</taxon>
        <taxon>ecological metagenomes</taxon>
    </lineage>
</organism>
<dbReference type="InterPro" id="IPR050595">
    <property type="entry name" value="Bact_response_regulator"/>
</dbReference>
<dbReference type="PROSITE" id="PS50110">
    <property type="entry name" value="RESPONSE_REGULATORY"/>
    <property type="match status" value="1"/>
</dbReference>
<keyword evidence="1" id="KW-0597">Phosphoprotein</keyword>
<evidence type="ECO:0000256" key="1">
    <source>
        <dbReference type="ARBA" id="ARBA00022553"/>
    </source>
</evidence>
<dbReference type="Gene3D" id="3.40.50.2300">
    <property type="match status" value="1"/>
</dbReference>
<dbReference type="GO" id="GO:0000160">
    <property type="term" value="P:phosphorelay signal transduction system"/>
    <property type="evidence" value="ECO:0007669"/>
    <property type="project" value="InterPro"/>
</dbReference>
<protein>
    <recommendedName>
        <fullName evidence="2">Response regulatory domain-containing protein</fullName>
    </recommendedName>
</protein>
<evidence type="ECO:0000259" key="2">
    <source>
        <dbReference type="PROSITE" id="PS50110"/>
    </source>
</evidence>
<feature type="domain" description="Response regulatory" evidence="2">
    <location>
        <begin position="3"/>
        <end position="118"/>
    </location>
</feature>
<name>A0A3B0U1T2_9ZZZZ</name>
<dbReference type="PANTHER" id="PTHR44591">
    <property type="entry name" value="STRESS RESPONSE REGULATOR PROTEIN 1"/>
    <property type="match status" value="1"/>
</dbReference>
<dbReference type="EMBL" id="UOEN01000236">
    <property type="protein sequence ID" value="VAW14754.1"/>
    <property type="molecule type" value="Genomic_DNA"/>
</dbReference>
<dbReference type="SMART" id="SM00448">
    <property type="entry name" value="REC"/>
    <property type="match status" value="1"/>
</dbReference>
<proteinExistence type="predicted"/>
<dbReference type="Pfam" id="PF00072">
    <property type="entry name" value="Response_reg"/>
    <property type="match status" value="1"/>
</dbReference>
<evidence type="ECO:0000313" key="3">
    <source>
        <dbReference type="EMBL" id="VAW14754.1"/>
    </source>
</evidence>
<accession>A0A3B0U1T2</accession>
<dbReference type="InterPro" id="IPR001789">
    <property type="entry name" value="Sig_transdc_resp-reg_receiver"/>
</dbReference>
<dbReference type="AlphaFoldDB" id="A0A3B0U1T2"/>
<dbReference type="PANTHER" id="PTHR44591:SF3">
    <property type="entry name" value="RESPONSE REGULATORY DOMAIN-CONTAINING PROTEIN"/>
    <property type="match status" value="1"/>
</dbReference>
<dbReference type="SUPFAM" id="SSF52172">
    <property type="entry name" value="CheY-like"/>
    <property type="match status" value="1"/>
</dbReference>
<dbReference type="InterPro" id="IPR011006">
    <property type="entry name" value="CheY-like_superfamily"/>
</dbReference>
<sequence length="120" mass="13652">MDKIIIIDDQEDILNLARYCLKDAYEVLIASNGRDGLELIRKEIPDLVLLDMHMPVVSGYDVVKKIKSEEKIKHITVVAITASVSEANKEKMEEVGCDYYISKPFDPEKLESKIKEILAK</sequence>
<reference evidence="3" key="1">
    <citation type="submission" date="2018-06" db="EMBL/GenBank/DDBJ databases">
        <authorList>
            <person name="Zhirakovskaya E."/>
        </authorList>
    </citation>
    <scope>NUCLEOTIDE SEQUENCE</scope>
</reference>
<gene>
    <name evidence="3" type="ORF">MNBD_BACTEROID05-617</name>
</gene>